<keyword evidence="2" id="KW-0418">Kinase</keyword>
<accession>A0AAJ4X935</accession>
<dbReference type="GO" id="GO:0005509">
    <property type="term" value="F:calcium ion binding"/>
    <property type="evidence" value="ECO:0007669"/>
    <property type="project" value="InterPro"/>
</dbReference>
<dbReference type="Gene3D" id="2.60.40.10">
    <property type="entry name" value="Immunoglobulins"/>
    <property type="match status" value="1"/>
</dbReference>
<dbReference type="InterPro" id="IPR022385">
    <property type="entry name" value="Rhs_assc_core"/>
</dbReference>
<dbReference type="PANTHER" id="PTHR13833:SF71">
    <property type="entry name" value="NHL DOMAIN-CONTAINING PROTEIN"/>
    <property type="match status" value="1"/>
</dbReference>
<dbReference type="Gene3D" id="2.180.10.10">
    <property type="entry name" value="RHS repeat-associated core"/>
    <property type="match status" value="1"/>
</dbReference>
<evidence type="ECO:0000313" key="3">
    <source>
        <dbReference type="Proteomes" id="UP000215355"/>
    </source>
</evidence>
<protein>
    <submittedName>
        <fullName evidence="2">Serine/threonine-protein kinase pknD</fullName>
        <ecNumber evidence="2">2.7.11.1</ecNumber>
    </submittedName>
</protein>
<keyword evidence="2" id="KW-0808">Transferase</keyword>
<dbReference type="InterPro" id="IPR013783">
    <property type="entry name" value="Ig-like_fold"/>
</dbReference>
<dbReference type="Gene3D" id="2.120.10.30">
    <property type="entry name" value="TolB, C-terminal domain"/>
    <property type="match status" value="4"/>
</dbReference>
<dbReference type="NCBIfam" id="TIGR03696">
    <property type="entry name" value="Rhs_assc_core"/>
    <property type="match status" value="1"/>
</dbReference>
<proteinExistence type="predicted"/>
<name>A0AAJ4X935_9SPHI</name>
<dbReference type="SUPFAM" id="SSF49313">
    <property type="entry name" value="Cadherin-like"/>
    <property type="match status" value="1"/>
</dbReference>
<sequence length="1605" mass="173194">MGTKFLNIRLILLLLIQFCGFMLSAQQDSIPRDSLLLRTSALQQPMMSSLSMGTMALPSAPVITYSVPSVLNTGTAVNYLPTNSGGAVYAIGDVGPIAGSTALGFVEGTGPAARFNVPCRMVADASGNIYICDVYNHRIRKMTPAGVVSTFVGNGTAALVNGTGTSASIYGPNDIARDASGNFYISDRGNHVVRKVTPAGVVTTLAGAGVRGYAEGTGTAAKFNAPAGISVDGSGNVYIVDEGNYRIRKITPAGVVSTLAGGNNTSVNGTGTAAGFHGMKGLVIDASGNLYLAEYNASKIRKITPSGVVTTLAGSGTAGTVNGTGTSAGFYFPMGLSLDASGNIYVTQLDNRIRKVTPAGVVTTIAGTGASGVDNGPPLQATFNGAEGILWMPNGDLYIGDSQNHQIRKMGRDMAYSISPALPAGLTFNKNTGAISGTPTTATVSKSYTVTAYNAGGSGTKVITFGVNMTFGSSDQNYVLETVAREAFTSADALASQGVGAVNRTIHYFDGLGRPLQDVSWQASPGKKDIVQHVEYDGFGRQTHRYLPYAEQTANDGSFKTAAKANQENFYKIGGGWDAAVYKTGQPYSVTVFENSPLNRVLQQGSPGLVWQPGASRTASTGRTVVSEYGTNVGSGTEAVRLWTVNATNTGATGTGFYAAGKLSKTVTKDENWVSGKTGTVEEFKDLEGRMVLRRIWKSESAALNTQYVYNGFGELCYVIPPRFTSTSVVDGDATFNELLYAYKYDAKGRQIKKKVPGKGWEWLVYNANDQVILAQDSVQRTKTNKEWSYLKYDAFGRTVEIGTLVASYATQVAAQTAADGHAASSNKHWEERTEVAKAASPTPFTKYTNLSFPIQVRTPRQVNYYDDHRFESADTTGLAISGLTYVDRNKTLLTGMRVFRDDGTSPTMTVNYYDDRARLVQSVSQNHLGGTDRVTNTYNFPGELLSSKREHKASAAGAVTTLVATNTYDHAGRPIDVRHKVNAQAEVLLSRSEYNELGQLKGKKLHSENSGTNFLTSIAYTYNERGWMSKSSAPQFTYQLNYATGGTPQYNGNISQQLWGHGATTANTFTYGYDRLNRLTRASSKGVIMFERMEYDDMGNITKLVRNSQTAADTLGINYSYLVNTTIPSNRLQSLSGGFTGSYTYDVNGNATKDRTGMTFAYNHLNLPKTATKTGVSVSYLYDGAGNRLQKKLVEGANTVINDYLGEIEYYKLNSAASVIDRIGTPEGYLLPNGTTYTYHYNLTDHLGNVRSVVKRGLTATTAEVVQKSDYYAFGKRHANSSYVYSDNRYLYNSKELQDEIRGGTHAFASGYVQEGQYDYGARFYDAEIGRWNVIDPMAEKYFQISPYAYVANNPIRLIDPNGMEIVGDTAAVARLKNNAQRIINRENKVQNKLQAKIASRQAAGKSTESLQNRLSRSQLRSNTMSSMLSEIAVLETSSQVYNIITNYTGTLSDGEAKYNTQTGALDIMVSQNYMTGGGLPHELAHAYQFETGQLDFSGVSGGPGFLYDIGDEVTAFRRQTAYTGGDISNINVGFVRALKNSGGNLLYNKLPNGNLSTGSTLGTIDLMWRMQGVNPFTRTLDINQLGKKYIDVSNSTFGSSIIK</sequence>
<evidence type="ECO:0000259" key="1">
    <source>
        <dbReference type="Pfam" id="PF20041"/>
    </source>
</evidence>
<dbReference type="GO" id="GO:0016020">
    <property type="term" value="C:membrane"/>
    <property type="evidence" value="ECO:0007669"/>
    <property type="project" value="InterPro"/>
</dbReference>
<dbReference type="EC" id="2.7.11.1" evidence="2"/>
<feature type="domain" description="DUF6443" evidence="1">
    <location>
        <begin position="485"/>
        <end position="621"/>
    </location>
</feature>
<dbReference type="InterPro" id="IPR015919">
    <property type="entry name" value="Cadherin-like_sf"/>
</dbReference>
<gene>
    <name evidence="2" type="primary">pknD</name>
    <name evidence="2" type="ORF">SAMEA4412673_00180</name>
</gene>
<dbReference type="KEGG" id="smiz:4412673_00180"/>
<evidence type="ECO:0000313" key="2">
    <source>
        <dbReference type="EMBL" id="SNV36781.1"/>
    </source>
</evidence>
<dbReference type="EMBL" id="LT906468">
    <property type="protein sequence ID" value="SNV36781.1"/>
    <property type="molecule type" value="Genomic_DNA"/>
</dbReference>
<dbReference type="CDD" id="cd14953">
    <property type="entry name" value="NHL_like_1"/>
    <property type="match status" value="1"/>
</dbReference>
<dbReference type="Pfam" id="PF05345">
    <property type="entry name" value="He_PIG"/>
    <property type="match status" value="1"/>
</dbReference>
<dbReference type="InterPro" id="IPR011042">
    <property type="entry name" value="6-blade_b-propeller_TolB-like"/>
</dbReference>
<dbReference type="Pfam" id="PF20041">
    <property type="entry name" value="DUF6443"/>
    <property type="match status" value="1"/>
</dbReference>
<organism evidence="2 3">
    <name type="scientific">Sphingobacterium mizutaii</name>
    <dbReference type="NCBI Taxonomy" id="1010"/>
    <lineage>
        <taxon>Bacteria</taxon>
        <taxon>Pseudomonadati</taxon>
        <taxon>Bacteroidota</taxon>
        <taxon>Sphingobacteriia</taxon>
        <taxon>Sphingobacteriales</taxon>
        <taxon>Sphingobacteriaceae</taxon>
        <taxon>Sphingobacterium</taxon>
    </lineage>
</organism>
<dbReference type="SUPFAM" id="SSF101898">
    <property type="entry name" value="NHL repeat"/>
    <property type="match status" value="1"/>
</dbReference>
<dbReference type="PANTHER" id="PTHR13833">
    <property type="match status" value="1"/>
</dbReference>
<dbReference type="GO" id="GO:0004674">
    <property type="term" value="F:protein serine/threonine kinase activity"/>
    <property type="evidence" value="ECO:0007669"/>
    <property type="project" value="UniProtKB-EC"/>
</dbReference>
<dbReference type="InterPro" id="IPR045619">
    <property type="entry name" value="DUF6443"/>
</dbReference>
<dbReference type="Proteomes" id="UP000215355">
    <property type="component" value="Chromosome 1"/>
</dbReference>
<reference evidence="2 3" key="1">
    <citation type="submission" date="2017-06" db="EMBL/GenBank/DDBJ databases">
        <authorList>
            <consortium name="Pathogen Informatics"/>
        </authorList>
    </citation>
    <scope>NUCLEOTIDE SEQUENCE [LARGE SCALE GENOMIC DNA]</scope>
    <source>
        <strain evidence="2 3">NCTC12149</strain>
    </source>
</reference>